<organism evidence="9 10">
    <name type="scientific">Marixanthomonas ophiurae</name>
    <dbReference type="NCBI Taxonomy" id="387659"/>
    <lineage>
        <taxon>Bacteria</taxon>
        <taxon>Pseudomonadati</taxon>
        <taxon>Bacteroidota</taxon>
        <taxon>Flavobacteriia</taxon>
        <taxon>Flavobacteriales</taxon>
        <taxon>Flavobacteriaceae</taxon>
        <taxon>Marixanthomonas</taxon>
    </lineage>
</organism>
<protein>
    <submittedName>
        <fullName evidence="9">Peptidase M14</fullName>
    </submittedName>
</protein>
<evidence type="ECO:0000256" key="4">
    <source>
        <dbReference type="ARBA" id="ARBA00022801"/>
    </source>
</evidence>
<evidence type="ECO:0000256" key="5">
    <source>
        <dbReference type="ARBA" id="ARBA00022833"/>
    </source>
</evidence>
<dbReference type="GO" id="GO:0005615">
    <property type="term" value="C:extracellular space"/>
    <property type="evidence" value="ECO:0007669"/>
    <property type="project" value="TreeGrafter"/>
</dbReference>
<comment type="caution">
    <text evidence="9">The sequence shown here is derived from an EMBL/GenBank/DDBJ whole genome shotgun (WGS) entry which is preliminary data.</text>
</comment>
<dbReference type="GO" id="GO:0008270">
    <property type="term" value="F:zinc ion binding"/>
    <property type="evidence" value="ECO:0007669"/>
    <property type="project" value="InterPro"/>
</dbReference>
<evidence type="ECO:0000256" key="6">
    <source>
        <dbReference type="ARBA" id="ARBA00023049"/>
    </source>
</evidence>
<dbReference type="PANTHER" id="PTHR11705:SF143">
    <property type="entry name" value="SLL0236 PROTEIN"/>
    <property type="match status" value="1"/>
</dbReference>
<dbReference type="AlphaFoldDB" id="A0A3E1Q867"/>
<dbReference type="CDD" id="cd06239">
    <property type="entry name" value="M14-like"/>
    <property type="match status" value="1"/>
</dbReference>
<keyword evidence="3" id="KW-0645">Protease</keyword>
<keyword evidence="5" id="KW-0862">Zinc</keyword>
<dbReference type="GO" id="GO:0004181">
    <property type="term" value="F:metallocarboxypeptidase activity"/>
    <property type="evidence" value="ECO:0007669"/>
    <property type="project" value="InterPro"/>
</dbReference>
<sequence>MTIQEAYHSNFLAPVKGRYITLKNVMPLINNNSEIVIYKMGVSEKGKEIPVLKIGNGATKILAWSQMHGNESTTTKAVLDFLKFIDQKELFQKEKKQFLDTYTLYLVPILNPDGAEAYTRENANEVDLNRDAKNLTQKESQLLYDLFNEIKPDLCLNLHDQRTIYGLENDKPATISFLAPSADTDRTITKTRQTAMRLIVKMNSVLQKYIPGQIGRYDDSFNINCVGDSFTAAGIPTILFEAGHYQNDYHREKTREYIFYSLLELFTITLEGNKVIDYNSYFNIPENKKNFCDIILRNAQVEQEKESVSIAIQYKEELINEKIQLIPIIKEVSGLMNYNGHKEIDLCNEEILINSQQKVVIDEEVLTIHYKNNGKEIIFQ</sequence>
<comment type="similarity">
    <text evidence="2 7">Belongs to the peptidase M14 family.</text>
</comment>
<gene>
    <name evidence="9" type="ORF">DZ858_13905</name>
</gene>
<evidence type="ECO:0000259" key="8">
    <source>
        <dbReference type="PROSITE" id="PS52035"/>
    </source>
</evidence>
<dbReference type="SMART" id="SM00631">
    <property type="entry name" value="Zn_pept"/>
    <property type="match status" value="1"/>
</dbReference>
<dbReference type="InterPro" id="IPR000834">
    <property type="entry name" value="Peptidase_M14"/>
</dbReference>
<evidence type="ECO:0000313" key="10">
    <source>
        <dbReference type="Proteomes" id="UP000261082"/>
    </source>
</evidence>
<dbReference type="GO" id="GO:0006508">
    <property type="term" value="P:proteolysis"/>
    <property type="evidence" value="ECO:0007669"/>
    <property type="project" value="UniProtKB-KW"/>
</dbReference>
<dbReference type="SUPFAM" id="SSF53187">
    <property type="entry name" value="Zn-dependent exopeptidases"/>
    <property type="match status" value="1"/>
</dbReference>
<keyword evidence="4" id="KW-0378">Hydrolase</keyword>
<keyword evidence="10" id="KW-1185">Reference proteome</keyword>
<dbReference type="OrthoDB" id="1119199at2"/>
<dbReference type="Pfam" id="PF00246">
    <property type="entry name" value="Peptidase_M14"/>
    <property type="match status" value="1"/>
</dbReference>
<evidence type="ECO:0000256" key="7">
    <source>
        <dbReference type="PROSITE-ProRule" id="PRU01379"/>
    </source>
</evidence>
<evidence type="ECO:0000313" key="9">
    <source>
        <dbReference type="EMBL" id="RFN58314.1"/>
    </source>
</evidence>
<dbReference type="Gene3D" id="3.40.630.10">
    <property type="entry name" value="Zn peptidases"/>
    <property type="match status" value="1"/>
</dbReference>
<feature type="domain" description="Peptidase M14" evidence="8">
    <location>
        <begin position="1"/>
        <end position="265"/>
    </location>
</feature>
<feature type="active site" description="Proton donor/acceptor" evidence="7">
    <location>
        <position position="241"/>
    </location>
</feature>
<name>A0A3E1Q867_9FLAO</name>
<comment type="cofactor">
    <cofactor evidence="1">
        <name>Zn(2+)</name>
        <dbReference type="ChEBI" id="CHEBI:29105"/>
    </cofactor>
</comment>
<proteinExistence type="inferred from homology"/>
<reference evidence="9 10" key="1">
    <citation type="journal article" date="2007" name="Int. J. Syst. Evol. Microbiol.">
        <title>Marixanthomonas ophiurae gen. nov., sp. nov., a marine bacterium of the family Flavobacteriaceae isolated from a deep-sea brittle star.</title>
        <authorList>
            <person name="Romanenko L.A."/>
            <person name="Uchino M."/>
            <person name="Frolova G.M."/>
            <person name="Mikhailov V.V."/>
        </authorList>
    </citation>
    <scope>NUCLEOTIDE SEQUENCE [LARGE SCALE GENOMIC DNA]</scope>
    <source>
        <strain evidence="9 10">KMM 3046</strain>
    </source>
</reference>
<accession>A0A3E1Q867</accession>
<evidence type="ECO:0000256" key="1">
    <source>
        <dbReference type="ARBA" id="ARBA00001947"/>
    </source>
</evidence>
<dbReference type="EMBL" id="QVID01000002">
    <property type="protein sequence ID" value="RFN58314.1"/>
    <property type="molecule type" value="Genomic_DNA"/>
</dbReference>
<evidence type="ECO:0000256" key="3">
    <source>
        <dbReference type="ARBA" id="ARBA00022670"/>
    </source>
</evidence>
<dbReference type="RefSeq" id="WP_117160262.1">
    <property type="nucleotide sequence ID" value="NZ_QVID01000002.1"/>
</dbReference>
<dbReference type="PROSITE" id="PS52035">
    <property type="entry name" value="PEPTIDASE_M14"/>
    <property type="match status" value="1"/>
</dbReference>
<dbReference type="Proteomes" id="UP000261082">
    <property type="component" value="Unassembled WGS sequence"/>
</dbReference>
<evidence type="ECO:0000256" key="2">
    <source>
        <dbReference type="ARBA" id="ARBA00005988"/>
    </source>
</evidence>
<dbReference type="PANTHER" id="PTHR11705">
    <property type="entry name" value="PROTEASE FAMILY M14 CARBOXYPEPTIDASE A,B"/>
    <property type="match status" value="1"/>
</dbReference>
<keyword evidence="6" id="KW-0482">Metalloprotease</keyword>